<sequence>MGCSESKDLRPISISEAQKKLESSIEGLEVTRLSSSSSSSAASVTSSSGRHHASSSGSPLTPPEEKSGVGLAGGEIPASLESIPNNDLGVSVDIYK</sequence>
<feature type="compositionally biased region" description="Low complexity" evidence="1">
    <location>
        <begin position="34"/>
        <end position="58"/>
    </location>
</feature>
<evidence type="ECO:0000313" key="2">
    <source>
        <dbReference type="EMBL" id="KAK3857088.1"/>
    </source>
</evidence>
<organism evidence="2 3">
    <name type="scientific">Petrolisthes cinctipes</name>
    <name type="common">Flat porcelain crab</name>
    <dbReference type="NCBI Taxonomy" id="88211"/>
    <lineage>
        <taxon>Eukaryota</taxon>
        <taxon>Metazoa</taxon>
        <taxon>Ecdysozoa</taxon>
        <taxon>Arthropoda</taxon>
        <taxon>Crustacea</taxon>
        <taxon>Multicrustacea</taxon>
        <taxon>Malacostraca</taxon>
        <taxon>Eumalacostraca</taxon>
        <taxon>Eucarida</taxon>
        <taxon>Decapoda</taxon>
        <taxon>Pleocyemata</taxon>
        <taxon>Anomura</taxon>
        <taxon>Galatheoidea</taxon>
        <taxon>Porcellanidae</taxon>
        <taxon>Petrolisthes</taxon>
    </lineage>
</organism>
<reference evidence="2" key="1">
    <citation type="submission" date="2023-10" db="EMBL/GenBank/DDBJ databases">
        <title>Genome assemblies of two species of porcelain crab, Petrolisthes cinctipes and Petrolisthes manimaculis (Anomura: Porcellanidae).</title>
        <authorList>
            <person name="Angst P."/>
        </authorList>
    </citation>
    <scope>NUCLEOTIDE SEQUENCE</scope>
    <source>
        <strain evidence="2">PB745_01</strain>
        <tissue evidence="2">Gill</tissue>
    </source>
</reference>
<evidence type="ECO:0000256" key="1">
    <source>
        <dbReference type="SAM" id="MobiDB-lite"/>
    </source>
</evidence>
<dbReference type="EMBL" id="JAWQEG010005697">
    <property type="protein sequence ID" value="KAK3857088.1"/>
    <property type="molecule type" value="Genomic_DNA"/>
</dbReference>
<protein>
    <submittedName>
        <fullName evidence="2">Uncharacterized protein</fullName>
    </submittedName>
</protein>
<feature type="region of interest" description="Disordered" evidence="1">
    <location>
        <begin position="29"/>
        <end position="96"/>
    </location>
</feature>
<gene>
    <name evidence="2" type="ORF">Pcinc_036639</name>
</gene>
<proteinExistence type="predicted"/>
<accession>A0AAE1BV95</accession>
<comment type="caution">
    <text evidence="2">The sequence shown here is derived from an EMBL/GenBank/DDBJ whole genome shotgun (WGS) entry which is preliminary data.</text>
</comment>
<evidence type="ECO:0000313" key="3">
    <source>
        <dbReference type="Proteomes" id="UP001286313"/>
    </source>
</evidence>
<dbReference type="Proteomes" id="UP001286313">
    <property type="component" value="Unassembled WGS sequence"/>
</dbReference>
<name>A0AAE1BV95_PETCI</name>
<keyword evidence="3" id="KW-1185">Reference proteome</keyword>
<dbReference type="AlphaFoldDB" id="A0AAE1BV95"/>